<dbReference type="AlphaFoldDB" id="A0A174EUH0"/>
<evidence type="ECO:0000313" key="4">
    <source>
        <dbReference type="EMBL" id="VYT47352.1"/>
    </source>
</evidence>
<evidence type="ECO:0000313" key="3">
    <source>
        <dbReference type="EMBL" id="CUO41121.1"/>
    </source>
</evidence>
<dbReference type="Pfam" id="PF05170">
    <property type="entry name" value="AsmA"/>
    <property type="match status" value="1"/>
</dbReference>
<protein>
    <submittedName>
        <fullName evidence="3">AsmA family</fullName>
    </submittedName>
    <submittedName>
        <fullName evidence="4">Putative assembly protein</fullName>
    </submittedName>
</protein>
<dbReference type="InterPro" id="IPR007844">
    <property type="entry name" value="AsmA"/>
</dbReference>
<feature type="domain" description="AsmA" evidence="2">
    <location>
        <begin position="11"/>
        <end position="278"/>
    </location>
</feature>
<accession>A0A174EUH0</accession>
<dbReference type="InterPro" id="IPR052894">
    <property type="entry name" value="AsmA-related"/>
</dbReference>
<dbReference type="GO" id="GO:0005886">
    <property type="term" value="C:plasma membrane"/>
    <property type="evidence" value="ECO:0007669"/>
    <property type="project" value="TreeGrafter"/>
</dbReference>
<proteinExistence type="predicted"/>
<keyword evidence="1" id="KW-0472">Membrane</keyword>
<dbReference type="GO" id="GO:0090313">
    <property type="term" value="P:regulation of protein targeting to membrane"/>
    <property type="evidence" value="ECO:0007669"/>
    <property type="project" value="TreeGrafter"/>
</dbReference>
<evidence type="ECO:0000313" key="5">
    <source>
        <dbReference type="Proteomes" id="UP000095606"/>
    </source>
</evidence>
<dbReference type="Proteomes" id="UP000095606">
    <property type="component" value="Unassembled WGS sequence"/>
</dbReference>
<keyword evidence="1" id="KW-0812">Transmembrane</keyword>
<keyword evidence="1" id="KW-1133">Transmembrane helix</keyword>
<dbReference type="EMBL" id="CACRSZ010000080">
    <property type="protein sequence ID" value="VYT47352.1"/>
    <property type="molecule type" value="Genomic_DNA"/>
</dbReference>
<dbReference type="PANTHER" id="PTHR30441:SF8">
    <property type="entry name" value="DUF748 DOMAIN-CONTAINING PROTEIN"/>
    <property type="match status" value="1"/>
</dbReference>
<organism evidence="3 5">
    <name type="scientific">Bacteroides faecis</name>
    <dbReference type="NCBI Taxonomy" id="674529"/>
    <lineage>
        <taxon>Bacteria</taxon>
        <taxon>Pseudomonadati</taxon>
        <taxon>Bacteroidota</taxon>
        <taxon>Bacteroidia</taxon>
        <taxon>Bacteroidales</taxon>
        <taxon>Bacteroidaceae</taxon>
        <taxon>Bacteroides</taxon>
    </lineage>
</organism>
<feature type="transmembrane region" description="Helical" evidence="1">
    <location>
        <begin position="14"/>
        <end position="36"/>
    </location>
</feature>
<dbReference type="PANTHER" id="PTHR30441">
    <property type="entry name" value="DUF748 DOMAIN-CONTAINING PROTEIN"/>
    <property type="match status" value="1"/>
</dbReference>
<evidence type="ECO:0000256" key="1">
    <source>
        <dbReference type="SAM" id="Phobius"/>
    </source>
</evidence>
<name>A0A174EUH0_9BACE</name>
<dbReference type="EMBL" id="CZAE01000001">
    <property type="protein sequence ID" value="CUO41121.1"/>
    <property type="molecule type" value="Genomic_DNA"/>
</dbReference>
<sequence length="848" mass="92619">MYVKLLKEKQMKKGLKIAAIIVGVIIILMLLLPFAFQGKIAGIVKTEGNKMLNAQFDFKKLNISLFRNFPQASVTLEDFWLKGAGEFANDTLVQAGEVTATINLFSLFGDSGYDISKVFIEDTRLHAIVLPDGRANWDIMKPDTAATQETPATEEEASPFKIKLQRFVIKNMNLIYDDQQGKMYADIRDFNALCAGDLGSDRTTLKLEAETKSLTYKMNGIPFIANANISAKMDVDADLANNKYTLKDNVIRLNAIQAGIDGWVELKDPAIDMDLKLNTNDVGFKEILSLIPAIYATEFSSLKTDGTATLTASAKGMLQGDTVPAFNIDMQVKNAMFRYPALPAGVDQINVSANVQNPGGNIDLTTIKINPFSFRLAGNPFSLIADVKTPVSDPDFKAEAKGVLDLGMIKQVYPLGDMELNGTINADMQMAGRLSYIEKEQYDNMKASGTIGLTNMKLKMQDMPDVDIKKSLFTFTPKYLQLSETTVNIGKNDITADSRFENYIGYVLKGTTLKGTLNIHSNYFNLNDFMTASADSTATADAATTDSTTVTGIVEVPKNIDFQMDANLKQVLFDKMTFNNMNGKLVVKDGKVDMKNLSMSTMGGNVVMNGYYSTANAKKPEMKAGFKLTNLSFSQAYKELDMVQQLAPIFESLKGNFSGSINVLTDLDATMSPVLDTMQGDGSLSTRDLSLSGVKAIDQIADAIKQPSLKEMKVKDMTLDFTIKDGRVETQPFDIKMGDYNLNLSGSTGLDQTIDYTGKIKLPASAGNISKMMTLDLKIGGSFTSPKVSVDTKSMANQAVEAVANEAISKLGEKLGLDSATTANKDSIKQKVTEKAAEKALELLKKIK</sequence>
<reference evidence="4" key="2">
    <citation type="submission" date="2019-11" db="EMBL/GenBank/DDBJ databases">
        <authorList>
            <person name="Feng L."/>
        </authorList>
    </citation>
    <scope>NUCLEOTIDE SEQUENCE</scope>
    <source>
        <strain evidence="4">BfaecisLFYP10</strain>
    </source>
</reference>
<gene>
    <name evidence="4" type="ORF">BFLFYP10_03674</name>
    <name evidence="3" type="ORF">ERS852461_00216</name>
</gene>
<reference evidence="3 5" key="1">
    <citation type="submission" date="2015-09" db="EMBL/GenBank/DDBJ databases">
        <authorList>
            <consortium name="Pathogen Informatics"/>
        </authorList>
    </citation>
    <scope>NUCLEOTIDE SEQUENCE [LARGE SCALE GENOMIC DNA]</scope>
    <source>
        <strain evidence="3 5">2789STDY5834846</strain>
    </source>
</reference>
<evidence type="ECO:0000259" key="2">
    <source>
        <dbReference type="Pfam" id="PF05170"/>
    </source>
</evidence>
<accession>A0A6N2WZV2</accession>